<accession>A0A084W910</accession>
<sequence>MGSGFVAACSAPLGFDPVVRLFAARLPCLDSRGSPSVRPVDNRSANARMPAGLWLLLKVALFVRTRGSTGAGFPRLSLSFERDGHTLTAEGSDMIESVRIVLRAEDSC</sequence>
<dbReference type="EnsemblMetazoa" id="ASIC014701-RA">
    <property type="protein sequence ID" value="ASIC014701-PA"/>
    <property type="gene ID" value="ASIC014701"/>
</dbReference>
<evidence type="ECO:0000313" key="1">
    <source>
        <dbReference type="EMBL" id="KFB46704.1"/>
    </source>
</evidence>
<dbReference type="EMBL" id="KE525320">
    <property type="protein sequence ID" value="KFB46704.1"/>
    <property type="molecule type" value="Genomic_DNA"/>
</dbReference>
<keyword evidence="3" id="KW-1185">Reference proteome</keyword>
<protein>
    <submittedName>
        <fullName evidence="1 2">GRAM domain-containing protein 3-like isoform X1</fullName>
    </submittedName>
</protein>
<name>A0A084W910_ANOSI</name>
<reference evidence="1 3" key="1">
    <citation type="journal article" date="2014" name="BMC Genomics">
        <title>Genome sequence of Anopheles sinensis provides insight into genetics basis of mosquito competence for malaria parasites.</title>
        <authorList>
            <person name="Zhou D."/>
            <person name="Zhang D."/>
            <person name="Ding G."/>
            <person name="Shi L."/>
            <person name="Hou Q."/>
            <person name="Ye Y."/>
            <person name="Xu Y."/>
            <person name="Zhou H."/>
            <person name="Xiong C."/>
            <person name="Li S."/>
            <person name="Yu J."/>
            <person name="Hong S."/>
            <person name="Yu X."/>
            <person name="Zou P."/>
            <person name="Chen C."/>
            <person name="Chang X."/>
            <person name="Wang W."/>
            <person name="Lv Y."/>
            <person name="Sun Y."/>
            <person name="Ma L."/>
            <person name="Shen B."/>
            <person name="Zhu C."/>
        </authorList>
    </citation>
    <scope>NUCLEOTIDE SEQUENCE [LARGE SCALE GENOMIC DNA]</scope>
</reference>
<evidence type="ECO:0000313" key="2">
    <source>
        <dbReference type="EnsemblMetazoa" id="ASIC014701-PA"/>
    </source>
</evidence>
<dbReference type="Proteomes" id="UP000030765">
    <property type="component" value="Unassembled WGS sequence"/>
</dbReference>
<reference evidence="2" key="2">
    <citation type="submission" date="2020-05" db="UniProtKB">
        <authorList>
            <consortium name="EnsemblMetazoa"/>
        </authorList>
    </citation>
    <scope>IDENTIFICATION</scope>
</reference>
<gene>
    <name evidence="1" type="ORF">ZHAS_00014701</name>
</gene>
<organism evidence="1">
    <name type="scientific">Anopheles sinensis</name>
    <name type="common">Mosquito</name>
    <dbReference type="NCBI Taxonomy" id="74873"/>
    <lineage>
        <taxon>Eukaryota</taxon>
        <taxon>Metazoa</taxon>
        <taxon>Ecdysozoa</taxon>
        <taxon>Arthropoda</taxon>
        <taxon>Hexapoda</taxon>
        <taxon>Insecta</taxon>
        <taxon>Pterygota</taxon>
        <taxon>Neoptera</taxon>
        <taxon>Endopterygota</taxon>
        <taxon>Diptera</taxon>
        <taxon>Nematocera</taxon>
        <taxon>Culicoidea</taxon>
        <taxon>Culicidae</taxon>
        <taxon>Anophelinae</taxon>
        <taxon>Anopheles</taxon>
    </lineage>
</organism>
<dbReference type="VEuPathDB" id="VectorBase:ASIC014701"/>
<dbReference type="EMBL" id="ATLV01021571">
    <property type="status" value="NOT_ANNOTATED_CDS"/>
    <property type="molecule type" value="Genomic_DNA"/>
</dbReference>
<evidence type="ECO:0000313" key="3">
    <source>
        <dbReference type="Proteomes" id="UP000030765"/>
    </source>
</evidence>
<proteinExistence type="predicted"/>
<dbReference type="AlphaFoldDB" id="A0A084W910"/>